<feature type="region of interest" description="Disordered" evidence="1">
    <location>
        <begin position="1"/>
        <end position="37"/>
    </location>
</feature>
<dbReference type="EMBL" id="VIFY01000070">
    <property type="protein sequence ID" value="TQB72060.1"/>
    <property type="molecule type" value="Genomic_DNA"/>
</dbReference>
<accession>A0A507QX49</accession>
<gene>
    <name evidence="2" type="ORF">MPDQ_007132</name>
</gene>
<dbReference type="AlphaFoldDB" id="A0A507QX49"/>
<reference evidence="2 3" key="1">
    <citation type="submission" date="2019-06" db="EMBL/GenBank/DDBJ databases">
        <title>Wine fermentation using esterase from Monascus purpureus.</title>
        <authorList>
            <person name="Geng C."/>
            <person name="Zhang Y."/>
        </authorList>
    </citation>
    <scope>NUCLEOTIDE SEQUENCE [LARGE SCALE GENOMIC DNA]</scope>
    <source>
        <strain evidence="2">HQ1</strain>
    </source>
</reference>
<dbReference type="Proteomes" id="UP000319663">
    <property type="component" value="Unassembled WGS sequence"/>
</dbReference>
<feature type="compositionally biased region" description="Low complexity" evidence="1">
    <location>
        <begin position="12"/>
        <end position="37"/>
    </location>
</feature>
<keyword evidence="3" id="KW-1185">Reference proteome</keyword>
<organism evidence="2 3">
    <name type="scientific">Monascus purpureus</name>
    <name type="common">Red mold</name>
    <name type="synonym">Monascus anka</name>
    <dbReference type="NCBI Taxonomy" id="5098"/>
    <lineage>
        <taxon>Eukaryota</taxon>
        <taxon>Fungi</taxon>
        <taxon>Dikarya</taxon>
        <taxon>Ascomycota</taxon>
        <taxon>Pezizomycotina</taxon>
        <taxon>Eurotiomycetes</taxon>
        <taxon>Eurotiomycetidae</taxon>
        <taxon>Eurotiales</taxon>
        <taxon>Aspergillaceae</taxon>
        <taxon>Monascus</taxon>
    </lineage>
</organism>
<sequence>MWLLSRVMNKKPTAPSTSATGTSSSSPTSNPNSSNNAQVAVLGRPEDYGPGVELIARRVHAILDDLAPYVLSHAPFDWIDCPTLSFLASDTEPNPCDTRRVNERPQRIIDRNEHWPLSEIRQLPRILEPCIIHGMTAYELGIFIVTMLYHRDRQLGGMVTLLVDAGSTYAAVGTNIVRYLCLYDDQGALWSEHLRLGDTEARPMWNTGGGTQRTVGIAQNLPPPSFVSIFRLPFTNTRIASAIGLGSILRLGPAH</sequence>
<evidence type="ECO:0000256" key="1">
    <source>
        <dbReference type="SAM" id="MobiDB-lite"/>
    </source>
</evidence>
<protein>
    <submittedName>
        <fullName evidence="2">Uncharacterized protein</fullName>
    </submittedName>
</protein>
<evidence type="ECO:0000313" key="2">
    <source>
        <dbReference type="EMBL" id="TQB72060.1"/>
    </source>
</evidence>
<comment type="caution">
    <text evidence="2">The sequence shown here is derived from an EMBL/GenBank/DDBJ whole genome shotgun (WGS) entry which is preliminary data.</text>
</comment>
<evidence type="ECO:0000313" key="3">
    <source>
        <dbReference type="Proteomes" id="UP000319663"/>
    </source>
</evidence>
<name>A0A507QX49_MONPU</name>
<proteinExistence type="predicted"/>